<dbReference type="SUPFAM" id="SSF47459">
    <property type="entry name" value="HLH, helix-loop-helix DNA-binding domain"/>
    <property type="match status" value="1"/>
</dbReference>
<evidence type="ECO:0000256" key="5">
    <source>
        <dbReference type="ARBA" id="ARBA00023242"/>
    </source>
</evidence>
<dbReference type="InterPro" id="IPR011598">
    <property type="entry name" value="bHLH_dom"/>
</dbReference>
<dbReference type="EMBL" id="JACAZF010000018">
    <property type="protein sequence ID" value="KAF7288904.1"/>
    <property type="molecule type" value="Genomic_DNA"/>
</dbReference>
<dbReference type="AlphaFoldDB" id="A0A8H6RX39"/>
<dbReference type="GO" id="GO:0045944">
    <property type="term" value="P:positive regulation of transcription by RNA polymerase II"/>
    <property type="evidence" value="ECO:0007669"/>
    <property type="project" value="TreeGrafter"/>
</dbReference>
<sequence>MQHTPKMTTPPVKPKREPQEARLKRPKEEQQAHIIVSQLSPNPGDVGGTMSTLTFHGPPPSPKPKTRNSAERRASHNAVERQRREALNARFLDLAGMLPSLATIRRPSKSSIVNTSIAHVNASNRHRLLASQQLRGLTEECESLRREVNEWRERAGGIAPIAKPIRGENFELLLSGAEPEMDDLFWQDVEGGVGAIDEEGEHDSPEDMEQQQRRQFAYTAPDPYHHQNHYPPRSAPPLDHPPIESGDGATPGLPPPISIPMNLPLVPPPPEMVYHERRMSLPVPMSMPMAAPVVPSHGHHHGHGMYREDPRWVYANLPAQHTHQGHGQRRHDYDYAAPSPSYEYAPDYDRHHHPPHVEGHPSRRPPPLLLPSRDTSEDSPQTPTPTSSAASGNHRPSSRSG</sequence>
<accession>A0A8H6RX39</accession>
<keyword evidence="4" id="KW-0804">Transcription</keyword>
<evidence type="ECO:0000259" key="8">
    <source>
        <dbReference type="PROSITE" id="PS50888"/>
    </source>
</evidence>
<dbReference type="GO" id="GO:0090575">
    <property type="term" value="C:RNA polymerase II transcription regulator complex"/>
    <property type="evidence" value="ECO:0007669"/>
    <property type="project" value="TreeGrafter"/>
</dbReference>
<feature type="compositionally biased region" description="Basic and acidic residues" evidence="7">
    <location>
        <begin position="68"/>
        <end position="82"/>
    </location>
</feature>
<feature type="coiled-coil region" evidence="6">
    <location>
        <begin position="127"/>
        <end position="154"/>
    </location>
</feature>
<proteinExistence type="predicted"/>
<gene>
    <name evidence="9" type="ORF">MIND_01406400</name>
</gene>
<dbReference type="GeneID" id="59352980"/>
<organism evidence="9 10">
    <name type="scientific">Mycena indigotica</name>
    <dbReference type="NCBI Taxonomy" id="2126181"/>
    <lineage>
        <taxon>Eukaryota</taxon>
        <taxon>Fungi</taxon>
        <taxon>Dikarya</taxon>
        <taxon>Basidiomycota</taxon>
        <taxon>Agaricomycotina</taxon>
        <taxon>Agaricomycetes</taxon>
        <taxon>Agaricomycetidae</taxon>
        <taxon>Agaricales</taxon>
        <taxon>Marasmiineae</taxon>
        <taxon>Mycenaceae</taxon>
        <taxon>Mycena</taxon>
    </lineage>
</organism>
<dbReference type="InterPro" id="IPR036638">
    <property type="entry name" value="HLH_DNA-bd_sf"/>
</dbReference>
<evidence type="ECO:0000256" key="2">
    <source>
        <dbReference type="ARBA" id="ARBA00023125"/>
    </source>
</evidence>
<feature type="domain" description="BHLH" evidence="8">
    <location>
        <begin position="71"/>
        <end position="123"/>
    </location>
</feature>
<dbReference type="OrthoDB" id="8964853at2759"/>
<evidence type="ECO:0000256" key="4">
    <source>
        <dbReference type="ARBA" id="ARBA00023163"/>
    </source>
</evidence>
<evidence type="ECO:0000313" key="9">
    <source>
        <dbReference type="EMBL" id="KAF7288904.1"/>
    </source>
</evidence>
<keyword evidence="10" id="KW-1185">Reference proteome</keyword>
<evidence type="ECO:0000313" key="10">
    <source>
        <dbReference type="Proteomes" id="UP000636479"/>
    </source>
</evidence>
<dbReference type="PROSITE" id="PS50888">
    <property type="entry name" value="BHLH"/>
    <property type="match status" value="1"/>
</dbReference>
<keyword evidence="5" id="KW-0539">Nucleus</keyword>
<reference evidence="9" key="1">
    <citation type="submission" date="2020-05" db="EMBL/GenBank/DDBJ databases">
        <title>Mycena genomes resolve the evolution of fungal bioluminescence.</title>
        <authorList>
            <person name="Tsai I.J."/>
        </authorList>
    </citation>
    <scope>NUCLEOTIDE SEQUENCE</scope>
    <source>
        <strain evidence="9">171206Taipei</strain>
    </source>
</reference>
<feature type="region of interest" description="Disordered" evidence="7">
    <location>
        <begin position="1"/>
        <end position="82"/>
    </location>
</feature>
<evidence type="ECO:0000256" key="3">
    <source>
        <dbReference type="ARBA" id="ARBA00023159"/>
    </source>
</evidence>
<evidence type="ECO:0000256" key="1">
    <source>
        <dbReference type="ARBA" id="ARBA00023015"/>
    </source>
</evidence>
<dbReference type="GO" id="GO:0003677">
    <property type="term" value="F:DNA binding"/>
    <property type="evidence" value="ECO:0007669"/>
    <property type="project" value="UniProtKB-KW"/>
</dbReference>
<dbReference type="GO" id="GO:0046983">
    <property type="term" value="F:protein dimerization activity"/>
    <property type="evidence" value="ECO:0007669"/>
    <property type="project" value="InterPro"/>
</dbReference>
<dbReference type="Proteomes" id="UP000636479">
    <property type="component" value="Unassembled WGS sequence"/>
</dbReference>
<dbReference type="GO" id="GO:0003700">
    <property type="term" value="F:DNA-binding transcription factor activity"/>
    <property type="evidence" value="ECO:0007669"/>
    <property type="project" value="TreeGrafter"/>
</dbReference>
<protein>
    <submittedName>
        <fullName evidence="9">Macrophage erythroblast attacher isoform 1</fullName>
    </submittedName>
</protein>
<dbReference type="PANTHER" id="PTHR10328:SF3">
    <property type="entry name" value="PROTEIN MAX"/>
    <property type="match status" value="1"/>
</dbReference>
<keyword evidence="6" id="KW-0175">Coiled coil</keyword>
<dbReference type="Gene3D" id="4.10.280.10">
    <property type="entry name" value="Helix-loop-helix DNA-binding domain"/>
    <property type="match status" value="1"/>
</dbReference>
<dbReference type="CDD" id="cd00083">
    <property type="entry name" value="bHLH_SF"/>
    <property type="match status" value="1"/>
</dbReference>
<feature type="region of interest" description="Disordered" evidence="7">
    <location>
        <begin position="321"/>
        <end position="401"/>
    </location>
</feature>
<dbReference type="PANTHER" id="PTHR10328">
    <property type="entry name" value="PROTEIN MAX MYC-ASSOCIATED FACTOR X"/>
    <property type="match status" value="1"/>
</dbReference>
<comment type="caution">
    <text evidence="9">The sequence shown here is derived from an EMBL/GenBank/DDBJ whole genome shotgun (WGS) entry which is preliminary data.</text>
</comment>
<evidence type="ECO:0000256" key="6">
    <source>
        <dbReference type="SAM" id="Coils"/>
    </source>
</evidence>
<keyword evidence="3" id="KW-0010">Activator</keyword>
<feature type="compositionally biased region" description="Polar residues" evidence="7">
    <location>
        <begin position="378"/>
        <end position="401"/>
    </location>
</feature>
<keyword evidence="2" id="KW-0238">DNA-binding</keyword>
<dbReference type="RefSeq" id="XP_037213056.1">
    <property type="nucleotide sequence ID" value="XM_037370464.1"/>
</dbReference>
<feature type="compositionally biased region" description="Basic and acidic residues" evidence="7">
    <location>
        <begin position="14"/>
        <end position="31"/>
    </location>
</feature>
<feature type="compositionally biased region" description="Basic and acidic residues" evidence="7">
    <location>
        <begin position="347"/>
        <end position="361"/>
    </location>
</feature>
<name>A0A8H6RX39_9AGAR</name>
<dbReference type="SMART" id="SM00353">
    <property type="entry name" value="HLH"/>
    <property type="match status" value="1"/>
</dbReference>
<feature type="compositionally biased region" description="Low complexity" evidence="7">
    <location>
        <begin position="1"/>
        <end position="10"/>
    </location>
</feature>
<keyword evidence="1" id="KW-0805">Transcription regulation</keyword>
<evidence type="ECO:0000256" key="7">
    <source>
        <dbReference type="SAM" id="MobiDB-lite"/>
    </source>
</evidence>
<feature type="region of interest" description="Disordered" evidence="7">
    <location>
        <begin position="221"/>
        <end position="256"/>
    </location>
</feature>
<dbReference type="Pfam" id="PF00010">
    <property type="entry name" value="HLH"/>
    <property type="match status" value="1"/>
</dbReference>